<protein>
    <submittedName>
        <fullName evidence="2">MFS family permease</fullName>
    </submittedName>
</protein>
<keyword evidence="1" id="KW-0472">Membrane</keyword>
<evidence type="ECO:0000313" key="3">
    <source>
        <dbReference type="Proteomes" id="UP000537260"/>
    </source>
</evidence>
<sequence>MKQVDGRRAKLGAVRYAALVACSTIVVSIIASVALSTGALADRVGTALTLFLNAPMLVVIVAFILFFCLLLWRLAPASVGWIGLGWRGALASIAAVTATALAFGLGDQVLHLIAGDAVAPRANPFTVTAITLFYFGYIGGPVWVGIIAALPLRLAACGTAEWPRMSGGHRPTDVRH</sequence>
<feature type="transmembrane region" description="Helical" evidence="1">
    <location>
        <begin position="84"/>
        <end position="105"/>
    </location>
</feature>
<dbReference type="Proteomes" id="UP000537260">
    <property type="component" value="Unassembled WGS sequence"/>
</dbReference>
<keyword evidence="1" id="KW-0812">Transmembrane</keyword>
<evidence type="ECO:0000313" key="2">
    <source>
        <dbReference type="EMBL" id="NYJ21036.1"/>
    </source>
</evidence>
<name>A0A7Z0J790_9MICO</name>
<reference evidence="2 3" key="1">
    <citation type="submission" date="2020-07" db="EMBL/GenBank/DDBJ databases">
        <title>Sequencing the genomes of 1000 actinobacteria strains.</title>
        <authorList>
            <person name="Klenk H.-P."/>
        </authorList>
    </citation>
    <scope>NUCLEOTIDE SEQUENCE [LARGE SCALE GENOMIC DNA]</scope>
    <source>
        <strain evidence="2 3">LI1</strain>
    </source>
</reference>
<proteinExistence type="predicted"/>
<feature type="transmembrane region" description="Helical" evidence="1">
    <location>
        <begin position="47"/>
        <end position="72"/>
    </location>
</feature>
<gene>
    <name evidence="2" type="ORF">HNR05_002827</name>
</gene>
<keyword evidence="1" id="KW-1133">Transmembrane helix</keyword>
<feature type="transmembrane region" description="Helical" evidence="1">
    <location>
        <begin position="12"/>
        <end position="35"/>
    </location>
</feature>
<evidence type="ECO:0000256" key="1">
    <source>
        <dbReference type="SAM" id="Phobius"/>
    </source>
</evidence>
<comment type="caution">
    <text evidence="2">The sequence shown here is derived from an EMBL/GenBank/DDBJ whole genome shotgun (WGS) entry which is preliminary data.</text>
</comment>
<keyword evidence="3" id="KW-1185">Reference proteome</keyword>
<dbReference type="RefSeq" id="WP_179579700.1">
    <property type="nucleotide sequence ID" value="NZ_JACCFM010000001.1"/>
</dbReference>
<dbReference type="EMBL" id="JACCFM010000001">
    <property type="protein sequence ID" value="NYJ21036.1"/>
    <property type="molecule type" value="Genomic_DNA"/>
</dbReference>
<dbReference type="AlphaFoldDB" id="A0A7Z0J790"/>
<accession>A0A7Z0J790</accession>
<feature type="transmembrane region" description="Helical" evidence="1">
    <location>
        <begin position="125"/>
        <end position="150"/>
    </location>
</feature>
<organism evidence="2 3">
    <name type="scientific">Glaciibacter psychrotolerans</name>
    <dbReference type="NCBI Taxonomy" id="670054"/>
    <lineage>
        <taxon>Bacteria</taxon>
        <taxon>Bacillati</taxon>
        <taxon>Actinomycetota</taxon>
        <taxon>Actinomycetes</taxon>
        <taxon>Micrococcales</taxon>
        <taxon>Microbacteriaceae</taxon>
        <taxon>Glaciibacter</taxon>
    </lineage>
</organism>